<dbReference type="InterPro" id="IPR036259">
    <property type="entry name" value="MFS_trans_sf"/>
</dbReference>
<reference evidence="6" key="1">
    <citation type="submission" date="2018-05" db="EMBL/GenBank/DDBJ databases">
        <authorList>
            <consortium name="PulseNet: The National Subtyping Network for Foodborne Disease Surveillance"/>
            <person name="Tarr C.L."/>
            <person name="Trees E."/>
            <person name="Katz L.S."/>
            <person name="Carleton-Romer H.A."/>
            <person name="Stroika S."/>
            <person name="Kucerova Z."/>
            <person name="Roache K.F."/>
            <person name="Sabol A.L."/>
            <person name="Besser J."/>
            <person name="Gerner-Smidt P."/>
        </authorList>
    </citation>
    <scope>NUCLEOTIDE SEQUENCE</scope>
    <source>
        <strain evidence="6">2008D-7097</strain>
    </source>
</reference>
<keyword evidence="3 4" id="KW-0472">Membrane</keyword>
<sequence>MHVPFDAIIAYMSAYTQSLISFCWIYVFVIYAGFSMIFRPLADKVFDKYGANIVMVFSFLSFIVCLLLLAFALNFYMIILAGVFCALGYANATSSAQALAIKLAPKEEMGLANTTFL</sequence>
<dbReference type="Gene3D" id="1.20.1250.20">
    <property type="entry name" value="MFS general substrate transporter like domains"/>
    <property type="match status" value="1"/>
</dbReference>
<feature type="transmembrane region" description="Helical" evidence="4">
    <location>
        <begin position="50"/>
        <end position="69"/>
    </location>
</feature>
<evidence type="ECO:0000256" key="3">
    <source>
        <dbReference type="ARBA" id="ARBA00023136"/>
    </source>
</evidence>
<dbReference type="EMBL" id="AACKMK010000001">
    <property type="protein sequence ID" value="EAK9939427.1"/>
    <property type="molecule type" value="Genomic_DNA"/>
</dbReference>
<keyword evidence="2 4" id="KW-1133">Transmembrane helix</keyword>
<gene>
    <name evidence="6" type="ORF">A0Y42_01145</name>
</gene>
<dbReference type="InterPro" id="IPR011701">
    <property type="entry name" value="MFS"/>
</dbReference>
<keyword evidence="1 4" id="KW-0812">Transmembrane</keyword>
<dbReference type="PANTHER" id="PTHR23531">
    <property type="entry name" value="QUINOLENE RESISTANCE PROTEIN NORA"/>
    <property type="match status" value="1"/>
</dbReference>
<accession>A0A5L8WE34</accession>
<comment type="caution">
    <text evidence="6">The sequence shown here is derived from an EMBL/GenBank/DDBJ whole genome shotgun (WGS) entry which is preliminary data.</text>
</comment>
<evidence type="ECO:0000256" key="1">
    <source>
        <dbReference type="ARBA" id="ARBA00022692"/>
    </source>
</evidence>
<protein>
    <submittedName>
        <fullName evidence="6">MFS transporter</fullName>
    </submittedName>
</protein>
<name>A0A5L8WE34_CAMLA</name>
<dbReference type="PROSITE" id="PS50850">
    <property type="entry name" value="MFS"/>
    <property type="match status" value="1"/>
</dbReference>
<dbReference type="PANTHER" id="PTHR23531:SF1">
    <property type="entry name" value="QUINOLENE RESISTANCE PROTEIN NORA"/>
    <property type="match status" value="1"/>
</dbReference>
<dbReference type="AlphaFoldDB" id="A0A5L8WE34"/>
<evidence type="ECO:0000313" key="6">
    <source>
        <dbReference type="EMBL" id="EAK9939427.1"/>
    </source>
</evidence>
<dbReference type="InterPro" id="IPR052714">
    <property type="entry name" value="MFS_Exporter"/>
</dbReference>
<evidence type="ECO:0000256" key="4">
    <source>
        <dbReference type="SAM" id="Phobius"/>
    </source>
</evidence>
<organism evidence="6">
    <name type="scientific">Campylobacter lari</name>
    <dbReference type="NCBI Taxonomy" id="201"/>
    <lineage>
        <taxon>Bacteria</taxon>
        <taxon>Pseudomonadati</taxon>
        <taxon>Campylobacterota</taxon>
        <taxon>Epsilonproteobacteria</taxon>
        <taxon>Campylobacterales</taxon>
        <taxon>Campylobacteraceae</taxon>
        <taxon>Campylobacter</taxon>
    </lineage>
</organism>
<proteinExistence type="predicted"/>
<evidence type="ECO:0000259" key="5">
    <source>
        <dbReference type="PROSITE" id="PS50850"/>
    </source>
</evidence>
<feature type="transmembrane region" description="Helical" evidence="4">
    <location>
        <begin position="19"/>
        <end position="38"/>
    </location>
</feature>
<feature type="domain" description="Major facilitator superfamily (MFS) profile" evidence="5">
    <location>
        <begin position="1"/>
        <end position="117"/>
    </location>
</feature>
<dbReference type="GO" id="GO:0022857">
    <property type="term" value="F:transmembrane transporter activity"/>
    <property type="evidence" value="ECO:0007669"/>
    <property type="project" value="InterPro"/>
</dbReference>
<dbReference type="InterPro" id="IPR020846">
    <property type="entry name" value="MFS_dom"/>
</dbReference>
<dbReference type="SUPFAM" id="SSF103473">
    <property type="entry name" value="MFS general substrate transporter"/>
    <property type="match status" value="1"/>
</dbReference>
<feature type="transmembrane region" description="Helical" evidence="4">
    <location>
        <begin position="75"/>
        <end position="92"/>
    </location>
</feature>
<evidence type="ECO:0000256" key="2">
    <source>
        <dbReference type="ARBA" id="ARBA00022989"/>
    </source>
</evidence>
<dbReference type="Pfam" id="PF07690">
    <property type="entry name" value="MFS_1"/>
    <property type="match status" value="1"/>
</dbReference>